<sequence>MSASTHHDQAHRFVPTDNHQSHTNCINSSSHQVLDSMDLLQLEDSNWPIDSSIQRSTGNLPLQQNMSIGAVNGSSMRSRNNHEDQCCPDASPNTPNVPQSPYLLPFQTEMERIQKERGQITKLHDDLKLLLKSECEKELDSITKKYDLPLQIAEMEFAEKQKDLDTIYNKVHAHKLLAEAMTQVQDTDYIFGVTASISEPVSSEQRTADPQISSENFSMAAILSPNSELPRVEESAVVLCTSATFANLSTSDSRVTPTPNYQSVILIPSQPSIQTLSYAANAGAGCEQRRPAPHLRPFRHTANDEFFEFQPIAAVTLHFYSPGGNT</sequence>
<dbReference type="EMBL" id="JAVYJV010000015">
    <property type="protein sequence ID" value="KAK4353287.1"/>
    <property type="molecule type" value="Genomic_DNA"/>
</dbReference>
<dbReference type="PANTHER" id="PTHR35116:SF2">
    <property type="entry name" value="ATP-DEPENDENT HELICASE FAMILY PROTEIN-RELATED"/>
    <property type="match status" value="1"/>
</dbReference>
<feature type="region of interest" description="Disordered" evidence="1">
    <location>
        <begin position="72"/>
        <end position="99"/>
    </location>
</feature>
<evidence type="ECO:0000313" key="2">
    <source>
        <dbReference type="EMBL" id="KAK4353287.1"/>
    </source>
</evidence>
<dbReference type="AlphaFoldDB" id="A0AAE1V2Y2"/>
<keyword evidence="3" id="KW-1185">Reference proteome</keyword>
<evidence type="ECO:0000256" key="1">
    <source>
        <dbReference type="SAM" id="MobiDB-lite"/>
    </source>
</evidence>
<dbReference type="InterPro" id="IPR039322">
    <property type="entry name" value="MOM1"/>
</dbReference>
<dbReference type="Gene3D" id="6.10.250.1310">
    <property type="match status" value="1"/>
</dbReference>
<dbReference type="PANTHER" id="PTHR35116">
    <property type="entry name" value="HELICASE PROTEIN MOM1"/>
    <property type="match status" value="1"/>
</dbReference>
<evidence type="ECO:0000313" key="3">
    <source>
        <dbReference type="Proteomes" id="UP001291623"/>
    </source>
</evidence>
<proteinExistence type="predicted"/>
<organism evidence="2 3">
    <name type="scientific">Anisodus tanguticus</name>
    <dbReference type="NCBI Taxonomy" id="243964"/>
    <lineage>
        <taxon>Eukaryota</taxon>
        <taxon>Viridiplantae</taxon>
        <taxon>Streptophyta</taxon>
        <taxon>Embryophyta</taxon>
        <taxon>Tracheophyta</taxon>
        <taxon>Spermatophyta</taxon>
        <taxon>Magnoliopsida</taxon>
        <taxon>eudicotyledons</taxon>
        <taxon>Gunneridae</taxon>
        <taxon>Pentapetalae</taxon>
        <taxon>asterids</taxon>
        <taxon>lamiids</taxon>
        <taxon>Solanales</taxon>
        <taxon>Solanaceae</taxon>
        <taxon>Solanoideae</taxon>
        <taxon>Hyoscyameae</taxon>
        <taxon>Anisodus</taxon>
    </lineage>
</organism>
<feature type="region of interest" description="Disordered" evidence="1">
    <location>
        <begin position="1"/>
        <end position="26"/>
    </location>
</feature>
<dbReference type="GO" id="GO:0031507">
    <property type="term" value="P:heterochromatin formation"/>
    <property type="evidence" value="ECO:0007669"/>
    <property type="project" value="InterPro"/>
</dbReference>
<protein>
    <submittedName>
        <fullName evidence="2">Uncharacterized protein</fullName>
    </submittedName>
</protein>
<name>A0AAE1V2Y2_9SOLA</name>
<feature type="compositionally biased region" description="Basic and acidic residues" evidence="1">
    <location>
        <begin position="1"/>
        <end position="11"/>
    </location>
</feature>
<reference evidence="2" key="1">
    <citation type="submission" date="2023-12" db="EMBL/GenBank/DDBJ databases">
        <title>Genome assembly of Anisodus tanguticus.</title>
        <authorList>
            <person name="Wang Y.-J."/>
        </authorList>
    </citation>
    <scope>NUCLEOTIDE SEQUENCE</scope>
    <source>
        <strain evidence="2">KB-2021</strain>
        <tissue evidence="2">Leaf</tissue>
    </source>
</reference>
<gene>
    <name evidence="2" type="ORF">RND71_028805</name>
</gene>
<dbReference type="Proteomes" id="UP001291623">
    <property type="component" value="Unassembled WGS sequence"/>
</dbReference>
<comment type="caution">
    <text evidence="2">The sequence shown here is derived from an EMBL/GenBank/DDBJ whole genome shotgun (WGS) entry which is preliminary data.</text>
</comment>
<feature type="compositionally biased region" description="Polar residues" evidence="1">
    <location>
        <begin position="17"/>
        <end position="26"/>
    </location>
</feature>
<accession>A0AAE1V2Y2</accession>